<protein>
    <submittedName>
        <fullName evidence="1">Uncharacterized protein</fullName>
    </submittedName>
</protein>
<dbReference type="AlphaFoldDB" id="A0A0A9AM56"/>
<proteinExistence type="predicted"/>
<reference evidence="1" key="1">
    <citation type="submission" date="2014-09" db="EMBL/GenBank/DDBJ databases">
        <authorList>
            <person name="Magalhaes I.L.F."/>
            <person name="Oliveira U."/>
            <person name="Santos F.R."/>
            <person name="Vidigal T.H.D.A."/>
            <person name="Brescovit A.D."/>
            <person name="Santos A.J."/>
        </authorList>
    </citation>
    <scope>NUCLEOTIDE SEQUENCE</scope>
    <source>
        <tissue evidence="1">Shoot tissue taken approximately 20 cm above the soil surface</tissue>
    </source>
</reference>
<reference evidence="1" key="2">
    <citation type="journal article" date="2015" name="Data Brief">
        <title>Shoot transcriptome of the giant reed, Arundo donax.</title>
        <authorList>
            <person name="Barrero R.A."/>
            <person name="Guerrero F.D."/>
            <person name="Moolhuijzen P."/>
            <person name="Goolsby J.A."/>
            <person name="Tidwell J."/>
            <person name="Bellgard S.E."/>
            <person name="Bellgard M.I."/>
        </authorList>
    </citation>
    <scope>NUCLEOTIDE SEQUENCE</scope>
    <source>
        <tissue evidence="1">Shoot tissue taken approximately 20 cm above the soil surface</tissue>
    </source>
</reference>
<organism evidence="1">
    <name type="scientific">Arundo donax</name>
    <name type="common">Giant reed</name>
    <name type="synonym">Donax arundinaceus</name>
    <dbReference type="NCBI Taxonomy" id="35708"/>
    <lineage>
        <taxon>Eukaryota</taxon>
        <taxon>Viridiplantae</taxon>
        <taxon>Streptophyta</taxon>
        <taxon>Embryophyta</taxon>
        <taxon>Tracheophyta</taxon>
        <taxon>Spermatophyta</taxon>
        <taxon>Magnoliopsida</taxon>
        <taxon>Liliopsida</taxon>
        <taxon>Poales</taxon>
        <taxon>Poaceae</taxon>
        <taxon>PACMAD clade</taxon>
        <taxon>Arundinoideae</taxon>
        <taxon>Arundineae</taxon>
        <taxon>Arundo</taxon>
    </lineage>
</organism>
<evidence type="ECO:0000313" key="1">
    <source>
        <dbReference type="EMBL" id="JAD48132.1"/>
    </source>
</evidence>
<name>A0A0A9AM56_ARUDO</name>
<sequence length="42" mass="5123">MLFTTIHHSCRGLSLTARLLILKSYIVCMYRFEKRQCYYIFC</sequence>
<accession>A0A0A9AM56</accession>
<dbReference type="EMBL" id="GBRH01249763">
    <property type="protein sequence ID" value="JAD48132.1"/>
    <property type="molecule type" value="Transcribed_RNA"/>
</dbReference>